<protein>
    <submittedName>
        <fullName evidence="1">Protein fam86a</fullName>
    </submittedName>
</protein>
<sequence>MVPDSLLTQLKVQYFQAVPVKRLAVFGSQAFDSVPCWQEFQELVLHEVLRPSTDVTLTWTLSTEHGLGSEEISEDLSSFNGRSVRVVIPSPQYQQTFLKNLIAKLESIDEEVHEDILSLYMQHLANGFCGYTNSLNELGLNDVIHKRYFITDAFHPILLTESKAMILAGTTGLRTWQAR</sequence>
<name>A0ACC2SEW7_9FUNG</name>
<dbReference type="Proteomes" id="UP001165960">
    <property type="component" value="Unassembled WGS sequence"/>
</dbReference>
<gene>
    <name evidence="1" type="primary">FAM86A_2</name>
    <name evidence="1" type="ORF">DSO57_1027005</name>
</gene>
<evidence type="ECO:0000313" key="1">
    <source>
        <dbReference type="EMBL" id="KAJ9060791.1"/>
    </source>
</evidence>
<evidence type="ECO:0000313" key="2">
    <source>
        <dbReference type="Proteomes" id="UP001165960"/>
    </source>
</evidence>
<organism evidence="1 2">
    <name type="scientific">Entomophthora muscae</name>
    <dbReference type="NCBI Taxonomy" id="34485"/>
    <lineage>
        <taxon>Eukaryota</taxon>
        <taxon>Fungi</taxon>
        <taxon>Fungi incertae sedis</taxon>
        <taxon>Zoopagomycota</taxon>
        <taxon>Entomophthoromycotina</taxon>
        <taxon>Entomophthoromycetes</taxon>
        <taxon>Entomophthorales</taxon>
        <taxon>Entomophthoraceae</taxon>
        <taxon>Entomophthora</taxon>
    </lineage>
</organism>
<dbReference type="EMBL" id="QTSX02005132">
    <property type="protein sequence ID" value="KAJ9060791.1"/>
    <property type="molecule type" value="Genomic_DNA"/>
</dbReference>
<proteinExistence type="predicted"/>
<keyword evidence="2" id="KW-1185">Reference proteome</keyword>
<accession>A0ACC2SEW7</accession>
<reference evidence="1" key="1">
    <citation type="submission" date="2022-04" db="EMBL/GenBank/DDBJ databases">
        <title>Genome of the entomopathogenic fungus Entomophthora muscae.</title>
        <authorList>
            <person name="Elya C."/>
            <person name="Lovett B.R."/>
            <person name="Lee E."/>
            <person name="Macias A.M."/>
            <person name="Hajek A.E."/>
            <person name="De Bivort B.L."/>
            <person name="Kasson M.T."/>
            <person name="De Fine Licht H.H."/>
            <person name="Stajich J.E."/>
        </authorList>
    </citation>
    <scope>NUCLEOTIDE SEQUENCE</scope>
    <source>
        <strain evidence="1">Berkeley</strain>
    </source>
</reference>
<comment type="caution">
    <text evidence="1">The sequence shown here is derived from an EMBL/GenBank/DDBJ whole genome shotgun (WGS) entry which is preliminary data.</text>
</comment>